<evidence type="ECO:0000259" key="6">
    <source>
        <dbReference type="PROSITE" id="PS51074"/>
    </source>
</evidence>
<dbReference type="PROSITE" id="PS50076">
    <property type="entry name" value="DNAJ_2"/>
    <property type="match status" value="1"/>
</dbReference>
<dbReference type="InterPro" id="IPR036869">
    <property type="entry name" value="J_dom_sf"/>
</dbReference>
<dbReference type="InterPro" id="IPR007872">
    <property type="entry name" value="DPH_MB_dom"/>
</dbReference>
<dbReference type="SUPFAM" id="SSF144217">
    <property type="entry name" value="CSL zinc finger"/>
    <property type="match status" value="1"/>
</dbReference>
<evidence type="ECO:0000256" key="3">
    <source>
        <dbReference type="ARBA" id="ARBA00022833"/>
    </source>
</evidence>
<evidence type="ECO:0000256" key="4">
    <source>
        <dbReference type="ARBA" id="ARBA00023004"/>
    </source>
</evidence>
<dbReference type="PROSITE" id="PS51074">
    <property type="entry name" value="DPH_MB"/>
    <property type="match status" value="1"/>
</dbReference>
<dbReference type="Pfam" id="PF05207">
    <property type="entry name" value="Zn_ribbon_CSL"/>
    <property type="match status" value="1"/>
</dbReference>
<evidence type="ECO:0000256" key="2">
    <source>
        <dbReference type="ARBA" id="ARBA00022723"/>
    </source>
</evidence>
<protein>
    <submittedName>
        <fullName evidence="7">DnaJ-like protein subfamily C member</fullName>
    </submittedName>
</protein>
<organism evidence="7 9">
    <name type="scientific">Ooceraea biroi</name>
    <name type="common">Clonal raider ant</name>
    <name type="synonym">Cerapachys biroi</name>
    <dbReference type="NCBI Taxonomy" id="2015173"/>
    <lineage>
        <taxon>Eukaryota</taxon>
        <taxon>Metazoa</taxon>
        <taxon>Ecdysozoa</taxon>
        <taxon>Arthropoda</taxon>
        <taxon>Hexapoda</taxon>
        <taxon>Insecta</taxon>
        <taxon>Pterygota</taxon>
        <taxon>Neoptera</taxon>
        <taxon>Endopterygota</taxon>
        <taxon>Hymenoptera</taxon>
        <taxon>Apocrita</taxon>
        <taxon>Aculeata</taxon>
        <taxon>Formicoidea</taxon>
        <taxon>Formicidae</taxon>
        <taxon>Dorylinae</taxon>
        <taxon>Ooceraea</taxon>
    </lineage>
</organism>
<reference evidence="8" key="2">
    <citation type="journal article" date="2018" name="Genome Res.">
        <title>The genomic architecture and molecular evolution of ant odorant receptors.</title>
        <authorList>
            <person name="McKenzie S.K."/>
            <person name="Kronauer D.J.C."/>
        </authorList>
    </citation>
    <scope>NUCLEOTIDE SEQUENCE [LARGE SCALE GENOMIC DNA]</scope>
    <source>
        <strain evidence="8">Clonal line C1</strain>
    </source>
</reference>
<dbReference type="Gene3D" id="3.10.660.10">
    <property type="entry name" value="DPH Zinc finger"/>
    <property type="match status" value="1"/>
</dbReference>
<dbReference type="OrthoDB" id="66964at2759"/>
<dbReference type="OMA" id="WSSAYAY"/>
<dbReference type="GO" id="GO:0001671">
    <property type="term" value="F:ATPase activator activity"/>
    <property type="evidence" value="ECO:0007669"/>
    <property type="project" value="TreeGrafter"/>
</dbReference>
<comment type="similarity">
    <text evidence="1">Belongs to the DPH4 family.</text>
</comment>
<dbReference type="CDD" id="cd06257">
    <property type="entry name" value="DnaJ"/>
    <property type="match status" value="1"/>
</dbReference>
<evidence type="ECO:0000256" key="1">
    <source>
        <dbReference type="ARBA" id="ARBA00006169"/>
    </source>
</evidence>
<dbReference type="Pfam" id="PF00226">
    <property type="entry name" value="DnaJ"/>
    <property type="match status" value="1"/>
</dbReference>
<keyword evidence="2" id="KW-0479">Metal-binding</keyword>
<dbReference type="InterPro" id="IPR001623">
    <property type="entry name" value="DnaJ_domain"/>
</dbReference>
<dbReference type="EMBL" id="QOIP01000008">
    <property type="protein sequence ID" value="RLU19182.1"/>
    <property type="molecule type" value="Genomic_DNA"/>
</dbReference>
<feature type="domain" description="J" evidence="5">
    <location>
        <begin position="4"/>
        <end position="67"/>
    </location>
</feature>
<keyword evidence="9" id="KW-1185">Reference proteome</keyword>
<dbReference type="Gene3D" id="1.10.287.110">
    <property type="entry name" value="DnaJ domain"/>
    <property type="match status" value="1"/>
</dbReference>
<dbReference type="PRINTS" id="PR00625">
    <property type="entry name" value="JDOMAIN"/>
</dbReference>
<sequence length="134" mass="15972">MQMNYYEVLGCNRDSSYKEIKHAYHQRLLQFHPDKNDATDNREFHDVREAWRVLGHPHSRKEYDAACKQEELEEEDHPVYERLSPGELEESDDTFFYRCRCGGCYFVEKDDLREKDTALRVMCDGCTLIIVIQT</sequence>
<proteinExistence type="inferred from homology"/>
<evidence type="ECO:0000259" key="5">
    <source>
        <dbReference type="PROSITE" id="PS50076"/>
    </source>
</evidence>
<dbReference type="Proteomes" id="UP000279307">
    <property type="component" value="Chromosome 8"/>
</dbReference>
<keyword evidence="4" id="KW-0408">Iron</keyword>
<reference evidence="8" key="3">
    <citation type="submission" date="2018-07" db="EMBL/GenBank/DDBJ databases">
        <authorList>
            <person name="Mckenzie S.K."/>
            <person name="Kronauer D.J.C."/>
        </authorList>
    </citation>
    <scope>NUCLEOTIDE SEQUENCE</scope>
    <source>
        <strain evidence="8">Clonal line C1</strain>
    </source>
</reference>
<evidence type="ECO:0000313" key="7">
    <source>
        <dbReference type="EMBL" id="EZA59240.1"/>
    </source>
</evidence>
<dbReference type="STRING" id="2015173.A0A026WT49"/>
<gene>
    <name evidence="8" type="ORF">DMN91_007739</name>
    <name evidence="7" type="ORF">X777_15883</name>
</gene>
<dbReference type="AlphaFoldDB" id="A0A026WT49"/>
<dbReference type="EMBL" id="KK107109">
    <property type="protein sequence ID" value="EZA59240.1"/>
    <property type="molecule type" value="Genomic_DNA"/>
</dbReference>
<dbReference type="Proteomes" id="UP000053097">
    <property type="component" value="Unassembled WGS sequence"/>
</dbReference>
<accession>A0A026WT49</accession>
<dbReference type="GO" id="GO:0008198">
    <property type="term" value="F:ferrous iron binding"/>
    <property type="evidence" value="ECO:0007669"/>
    <property type="project" value="TreeGrafter"/>
</dbReference>
<dbReference type="PANTHER" id="PTHR45255:SF1">
    <property type="entry name" value="DNAJ HOMOLOG SUBFAMILY C MEMBER 24"/>
    <property type="match status" value="1"/>
</dbReference>
<evidence type="ECO:0000313" key="8">
    <source>
        <dbReference type="EMBL" id="RLU19182.1"/>
    </source>
</evidence>
<evidence type="ECO:0000313" key="9">
    <source>
        <dbReference type="Proteomes" id="UP000053097"/>
    </source>
</evidence>
<dbReference type="SUPFAM" id="SSF46565">
    <property type="entry name" value="Chaperone J-domain"/>
    <property type="match status" value="1"/>
</dbReference>
<dbReference type="SMART" id="SM00271">
    <property type="entry name" value="DnaJ"/>
    <property type="match status" value="1"/>
</dbReference>
<dbReference type="PANTHER" id="PTHR45255">
    <property type="entry name" value="DNAJ HOMOLOG SUBFAMILY C MEMBER 24"/>
    <property type="match status" value="1"/>
</dbReference>
<name>A0A026WT49_OOCBI</name>
<feature type="domain" description="DPH-type MB" evidence="6">
    <location>
        <begin position="68"/>
        <end position="134"/>
    </location>
</feature>
<dbReference type="InterPro" id="IPR036671">
    <property type="entry name" value="DPH_MB_sf"/>
</dbReference>
<keyword evidence="3" id="KW-0862">Zinc</keyword>
<reference evidence="7 9" key="1">
    <citation type="journal article" date="2014" name="Curr. Biol.">
        <title>The genome of the clonal raider ant Cerapachys biroi.</title>
        <authorList>
            <person name="Oxley P.R."/>
            <person name="Ji L."/>
            <person name="Fetter-Pruneda I."/>
            <person name="McKenzie S.K."/>
            <person name="Li C."/>
            <person name="Hu H."/>
            <person name="Zhang G."/>
            <person name="Kronauer D.J."/>
        </authorList>
    </citation>
    <scope>NUCLEOTIDE SEQUENCE [LARGE SCALE GENOMIC DNA]</scope>
</reference>